<proteinExistence type="predicted"/>
<organism evidence="1">
    <name type="scientific">Bacteroides ovatus</name>
    <dbReference type="NCBI Taxonomy" id="28116"/>
    <lineage>
        <taxon>Bacteria</taxon>
        <taxon>Pseudomonadati</taxon>
        <taxon>Bacteroidota</taxon>
        <taxon>Bacteroidia</taxon>
        <taxon>Bacteroidales</taxon>
        <taxon>Bacteroidaceae</taxon>
        <taxon>Bacteroides</taxon>
    </lineage>
</organism>
<reference evidence="1" key="1">
    <citation type="submission" date="2019-11" db="EMBL/GenBank/DDBJ databases">
        <authorList>
            <person name="Feng L."/>
        </authorList>
    </citation>
    <scope>NUCLEOTIDE SEQUENCE</scope>
    <source>
        <strain evidence="1">BovatusLFYP28</strain>
    </source>
</reference>
<dbReference type="EMBL" id="CACRTD010000047">
    <property type="protein sequence ID" value="VYT38940.1"/>
    <property type="molecule type" value="Genomic_DNA"/>
</dbReference>
<dbReference type="AlphaFoldDB" id="A0A6N2W9M0"/>
<gene>
    <name evidence="1" type="ORF">BOLFYP28_02932</name>
</gene>
<evidence type="ECO:0000313" key="1">
    <source>
        <dbReference type="EMBL" id="VYT38940.1"/>
    </source>
</evidence>
<name>A0A6N2W9M0_BACOV</name>
<protein>
    <submittedName>
        <fullName evidence="1">Uncharacterized protein</fullName>
    </submittedName>
</protein>
<accession>A0A6N2W9M0</accession>
<sequence length="54" mass="6255">MFKMSISALAIVLNESSICTKSMFFNINVHFLIIIPLHSKKNLLILHLYYLSDK</sequence>